<name>A0A6N7PP57_9BACT</name>
<dbReference type="InterPro" id="IPR045175">
    <property type="entry name" value="M28_fam"/>
</dbReference>
<keyword evidence="5" id="KW-1185">Reference proteome</keyword>
<dbReference type="InterPro" id="IPR007484">
    <property type="entry name" value="Peptidase_M28"/>
</dbReference>
<dbReference type="EMBL" id="WJIE01000004">
    <property type="protein sequence ID" value="MRG93457.1"/>
    <property type="molecule type" value="Genomic_DNA"/>
</dbReference>
<feature type="compositionally biased region" description="Pro residues" evidence="1">
    <location>
        <begin position="1"/>
        <end position="12"/>
    </location>
</feature>
<feature type="transmembrane region" description="Helical" evidence="2">
    <location>
        <begin position="30"/>
        <end position="48"/>
    </location>
</feature>
<protein>
    <submittedName>
        <fullName evidence="4">M28 family peptidase</fullName>
    </submittedName>
</protein>
<dbReference type="SUPFAM" id="SSF53187">
    <property type="entry name" value="Zn-dependent exopeptidases"/>
    <property type="match status" value="1"/>
</dbReference>
<dbReference type="GO" id="GO:0006508">
    <property type="term" value="P:proteolysis"/>
    <property type="evidence" value="ECO:0007669"/>
    <property type="project" value="InterPro"/>
</dbReference>
<dbReference type="OrthoDB" id="9762302at2"/>
<evidence type="ECO:0000313" key="5">
    <source>
        <dbReference type="Proteomes" id="UP000440224"/>
    </source>
</evidence>
<dbReference type="PANTHER" id="PTHR12147">
    <property type="entry name" value="METALLOPEPTIDASE M28 FAMILY MEMBER"/>
    <property type="match status" value="1"/>
</dbReference>
<dbReference type="Gene3D" id="3.40.630.10">
    <property type="entry name" value="Zn peptidases"/>
    <property type="match status" value="1"/>
</dbReference>
<sequence>MASEPPPAPSAPDPAAKAPSKARSRRRRTIALVLLSIVLLLALDQVGVRELSGRDFPSSDPLALALRARVEQLAAPAWGGRVPGSEGNAAAARSLADALAAANVKPFPSLGGYLAPLSEPTSPLGHNVLGWIPPEGESRGTIVLGAHFDHLGMTDEGLLLGADDNAAAVAVLLGALPSILAQHPRPYGVAVAFFNTEESPYFGTPRQGSQRFVAALPREIGGLSAVRLAVVLDLIGGVVWRPTADTIFACGAEKARGLPAIVDGVREPGLDVRRLGIHAVENIPGYVPQPFSDYDVFRDHGVPFLFLSSGRTPRYHRASDLPETLHYDRMARTSRWIAGLVAALSAAPPALSFDPRGEDFAAERDTLRYAFGAAAKPWTSIPGTSPITWARILGDRSRLEAMAEPGHTWTPEDARAIERASFRLQCLLYRFPVCFTL</sequence>
<evidence type="ECO:0000256" key="1">
    <source>
        <dbReference type="SAM" id="MobiDB-lite"/>
    </source>
</evidence>
<evidence type="ECO:0000259" key="3">
    <source>
        <dbReference type="Pfam" id="PF04389"/>
    </source>
</evidence>
<dbReference type="GO" id="GO:0008235">
    <property type="term" value="F:metalloexopeptidase activity"/>
    <property type="evidence" value="ECO:0007669"/>
    <property type="project" value="InterPro"/>
</dbReference>
<keyword evidence="2" id="KW-0472">Membrane</keyword>
<keyword evidence="2" id="KW-0812">Transmembrane</keyword>
<accession>A0A6N7PP57</accession>
<dbReference type="Proteomes" id="UP000440224">
    <property type="component" value="Unassembled WGS sequence"/>
</dbReference>
<gene>
    <name evidence="4" type="ORF">GF068_16290</name>
</gene>
<reference evidence="4 5" key="1">
    <citation type="submission" date="2019-10" db="EMBL/GenBank/DDBJ databases">
        <title>A soil myxobacterium in the family Polyangiaceae.</title>
        <authorList>
            <person name="Li Y."/>
            <person name="Wang J."/>
        </authorList>
    </citation>
    <scope>NUCLEOTIDE SEQUENCE [LARGE SCALE GENOMIC DNA]</scope>
    <source>
        <strain evidence="4 5">DSM 14734</strain>
    </source>
</reference>
<comment type="caution">
    <text evidence="4">The sequence shown here is derived from an EMBL/GenBank/DDBJ whole genome shotgun (WGS) entry which is preliminary data.</text>
</comment>
<dbReference type="RefSeq" id="WP_153820287.1">
    <property type="nucleotide sequence ID" value="NZ_WJIE01000004.1"/>
</dbReference>
<organism evidence="4 5">
    <name type="scientific">Polyangium spumosum</name>
    <dbReference type="NCBI Taxonomy" id="889282"/>
    <lineage>
        <taxon>Bacteria</taxon>
        <taxon>Pseudomonadati</taxon>
        <taxon>Myxococcota</taxon>
        <taxon>Polyangia</taxon>
        <taxon>Polyangiales</taxon>
        <taxon>Polyangiaceae</taxon>
        <taxon>Polyangium</taxon>
    </lineage>
</organism>
<evidence type="ECO:0000313" key="4">
    <source>
        <dbReference type="EMBL" id="MRG93457.1"/>
    </source>
</evidence>
<dbReference type="Pfam" id="PF04389">
    <property type="entry name" value="Peptidase_M28"/>
    <property type="match status" value="1"/>
</dbReference>
<keyword evidence="2" id="KW-1133">Transmembrane helix</keyword>
<evidence type="ECO:0000256" key="2">
    <source>
        <dbReference type="SAM" id="Phobius"/>
    </source>
</evidence>
<dbReference type="PANTHER" id="PTHR12147:SF26">
    <property type="entry name" value="PEPTIDASE M28 DOMAIN-CONTAINING PROTEIN"/>
    <property type="match status" value="1"/>
</dbReference>
<feature type="domain" description="Peptidase M28" evidence="3">
    <location>
        <begin position="127"/>
        <end position="339"/>
    </location>
</feature>
<feature type="region of interest" description="Disordered" evidence="1">
    <location>
        <begin position="1"/>
        <end position="23"/>
    </location>
</feature>
<dbReference type="AlphaFoldDB" id="A0A6N7PP57"/>
<proteinExistence type="predicted"/>